<protein>
    <submittedName>
        <fullName evidence="8">Putative flippase GtrA (Transmembrane translocase of bactoprenol-linked glucose)</fullName>
    </submittedName>
</protein>
<dbReference type="AlphaFoldDB" id="A0A1R3XCI3"/>
<comment type="similarity">
    <text evidence="2">Belongs to the GtrA family.</text>
</comment>
<dbReference type="OrthoDB" id="7360864at2"/>
<keyword evidence="3 6" id="KW-0812">Transmembrane</keyword>
<feature type="transmembrane region" description="Helical" evidence="6">
    <location>
        <begin position="105"/>
        <end position="128"/>
    </location>
</feature>
<dbReference type="Pfam" id="PF04138">
    <property type="entry name" value="GtrA_DPMS_TM"/>
    <property type="match status" value="1"/>
</dbReference>
<evidence type="ECO:0000256" key="5">
    <source>
        <dbReference type="ARBA" id="ARBA00023136"/>
    </source>
</evidence>
<dbReference type="InterPro" id="IPR007267">
    <property type="entry name" value="GtrA_DPMS_TM"/>
</dbReference>
<keyword evidence="9" id="KW-1185">Reference proteome</keyword>
<feature type="transmembrane region" description="Helical" evidence="6">
    <location>
        <begin position="76"/>
        <end position="99"/>
    </location>
</feature>
<evidence type="ECO:0000256" key="1">
    <source>
        <dbReference type="ARBA" id="ARBA00004141"/>
    </source>
</evidence>
<evidence type="ECO:0000259" key="7">
    <source>
        <dbReference type="Pfam" id="PF04138"/>
    </source>
</evidence>
<dbReference type="RefSeq" id="WP_055296846.1">
    <property type="nucleotide sequence ID" value="NZ_FTPR01000002.1"/>
</dbReference>
<feature type="transmembrane region" description="Helical" evidence="6">
    <location>
        <begin position="38"/>
        <end position="55"/>
    </location>
</feature>
<evidence type="ECO:0000256" key="2">
    <source>
        <dbReference type="ARBA" id="ARBA00009399"/>
    </source>
</evidence>
<evidence type="ECO:0000313" key="8">
    <source>
        <dbReference type="EMBL" id="SIT88880.1"/>
    </source>
</evidence>
<accession>A0A1R3XCI3</accession>
<dbReference type="STRING" id="287098.SAMN05421665_2823"/>
<feature type="transmembrane region" description="Helical" evidence="6">
    <location>
        <begin position="12"/>
        <end position="32"/>
    </location>
</feature>
<dbReference type="GO" id="GO:0005886">
    <property type="term" value="C:plasma membrane"/>
    <property type="evidence" value="ECO:0007669"/>
    <property type="project" value="TreeGrafter"/>
</dbReference>
<dbReference type="PANTHER" id="PTHR38459:SF1">
    <property type="entry name" value="PROPHAGE BACTOPRENOL-LINKED GLUCOSE TRANSLOCASE HOMOLOG"/>
    <property type="match status" value="1"/>
</dbReference>
<feature type="domain" description="GtrA/DPMS transmembrane" evidence="7">
    <location>
        <begin position="11"/>
        <end position="129"/>
    </location>
</feature>
<dbReference type="PANTHER" id="PTHR38459">
    <property type="entry name" value="PROPHAGE BACTOPRENOL-LINKED GLUCOSE TRANSLOCASE HOMOLOG"/>
    <property type="match status" value="1"/>
</dbReference>
<keyword evidence="4 6" id="KW-1133">Transmembrane helix</keyword>
<gene>
    <name evidence="8" type="ORF">SAMN05421665_2823</name>
</gene>
<evidence type="ECO:0000256" key="6">
    <source>
        <dbReference type="SAM" id="Phobius"/>
    </source>
</evidence>
<evidence type="ECO:0000313" key="9">
    <source>
        <dbReference type="Proteomes" id="UP000186997"/>
    </source>
</evidence>
<dbReference type="GO" id="GO:0000271">
    <property type="term" value="P:polysaccharide biosynthetic process"/>
    <property type="evidence" value="ECO:0007669"/>
    <property type="project" value="InterPro"/>
</dbReference>
<sequence length="131" mass="14263">MRSELIAQMLRFGAVGGVGFVVDGGLLWVMIGLGFNPYLARAFSFPIAVVVTWALNRNWTFRATRDASRQGQLRRYFGVQAVGSLTNYLVYSAVIGLFGTASLTIFAGFALGSFVGSLLNFFGARYVAFRA</sequence>
<dbReference type="Proteomes" id="UP000186997">
    <property type="component" value="Unassembled WGS sequence"/>
</dbReference>
<dbReference type="InterPro" id="IPR051401">
    <property type="entry name" value="GtrA_CellWall_Glycosyl"/>
</dbReference>
<keyword evidence="5 6" id="KW-0472">Membrane</keyword>
<dbReference type="EMBL" id="FTPR01000002">
    <property type="protein sequence ID" value="SIT88880.1"/>
    <property type="molecule type" value="Genomic_DNA"/>
</dbReference>
<reference evidence="9" key="1">
    <citation type="submission" date="2017-01" db="EMBL/GenBank/DDBJ databases">
        <authorList>
            <person name="Varghese N."/>
            <person name="Submissions S."/>
        </authorList>
    </citation>
    <scope>NUCLEOTIDE SEQUENCE [LARGE SCALE GENOMIC DNA]</scope>
    <source>
        <strain evidence="9">DSM 29591</strain>
    </source>
</reference>
<name>A0A1R3XCI3_9RHOB</name>
<comment type="subcellular location">
    <subcellularLocation>
        <location evidence="1">Membrane</location>
        <topology evidence="1">Multi-pass membrane protein</topology>
    </subcellularLocation>
</comment>
<evidence type="ECO:0000256" key="4">
    <source>
        <dbReference type="ARBA" id="ARBA00022989"/>
    </source>
</evidence>
<proteinExistence type="inferred from homology"/>
<evidence type="ECO:0000256" key="3">
    <source>
        <dbReference type="ARBA" id="ARBA00022692"/>
    </source>
</evidence>
<organism evidence="8 9">
    <name type="scientific">Yoonia rosea</name>
    <dbReference type="NCBI Taxonomy" id="287098"/>
    <lineage>
        <taxon>Bacteria</taxon>
        <taxon>Pseudomonadati</taxon>
        <taxon>Pseudomonadota</taxon>
        <taxon>Alphaproteobacteria</taxon>
        <taxon>Rhodobacterales</taxon>
        <taxon>Paracoccaceae</taxon>
        <taxon>Yoonia</taxon>
    </lineage>
</organism>